<protein>
    <submittedName>
        <fullName evidence="5">Glycosyltransferase</fullName>
    </submittedName>
</protein>
<comment type="similarity">
    <text evidence="1">Belongs to the glycosyltransferase 2 family.</text>
</comment>
<evidence type="ECO:0000313" key="6">
    <source>
        <dbReference type="Proteomes" id="UP000807370"/>
    </source>
</evidence>
<accession>A0ABS0PRU9</accession>
<dbReference type="InterPro" id="IPR029044">
    <property type="entry name" value="Nucleotide-diphossugar_trans"/>
</dbReference>
<dbReference type="Gene3D" id="3.90.550.10">
    <property type="entry name" value="Spore Coat Polysaccharide Biosynthesis Protein SpsA, Chain A"/>
    <property type="match status" value="1"/>
</dbReference>
<evidence type="ECO:0000256" key="3">
    <source>
        <dbReference type="ARBA" id="ARBA00022679"/>
    </source>
</evidence>
<evidence type="ECO:0000256" key="1">
    <source>
        <dbReference type="ARBA" id="ARBA00006739"/>
    </source>
</evidence>
<dbReference type="InterPro" id="IPR001173">
    <property type="entry name" value="Glyco_trans_2-like"/>
</dbReference>
<evidence type="ECO:0000256" key="2">
    <source>
        <dbReference type="ARBA" id="ARBA00022676"/>
    </source>
</evidence>
<dbReference type="Proteomes" id="UP000807370">
    <property type="component" value="Unassembled WGS sequence"/>
</dbReference>
<evidence type="ECO:0000259" key="4">
    <source>
        <dbReference type="Pfam" id="PF00535"/>
    </source>
</evidence>
<sequence length="829" mass="93092">MTDTSQQDSIESECAIVAESGLFDRGFYLRSNPDVAEAAVDPLRHFCEHGWREGRDPAPFFSLRYYTRNARLREQFSGNPFVHFITKGRASGLRTRPEIMGPVEPIPTVKAAQWKDLIGRVERCGLDVIIPVYRGLRDTAACIYSVLTSKNVLPFRLVVVNDQTPEPRLAKLLNTLARQGLFYYLENSVNLGFTGSVNRGMRDDLNSHKLLLNSDTIVYDGWLDRLVEHASGARIGTITALSNNATIFSYPDTNTSNNYSIEIPLSALDLIVSAVNKGQVVDVPTGVGFCMFIHRDCYSEVGELDVETFNRGYGEENDFCVRAEIAGWRNVAATDVFVRHTGEISFALDAATQQKSGYLALLRKHPRYEGEVKKFVSRDPLRKVRQQIDMARLLFFARERKLIVFLSHNQGGGIEAHLRQLTEQMGDEFKVLILSPSRTCQHEFSLNWLDEPIYLPNLSNLTAREFIEAVLPSLLGAGLNLFHLHSFVGCDLVALRILLQGIKSNGIRIVSTIHDYSPVCPRHQLVNDGEDYCELPSVSVCNECVKSYAYQGKKGGLVDVEDYRNVYQQLLSFADETFVPSRDTQTRLQPFLPNLKIQVRKHLEKQRRERDNSQWKRRESVRSDTIRVAVLGAIGPHKGSSVLLACAADAIRRSLPISFHLIGYSNIDDRLKDVNVSITGPYYSHEELFSKLVEVSPDFAFFPSIWPETYMYTLSDAFELGVFPVAFDIGAQAERIQEAGIGALIGIDARFSPQFINDTFISLHEELGSDSWIPQKEAFAVVSDLPDYYLYRSPAPPAARTSKPTRTLGRVLSSAKTSSYSKAMALPRS</sequence>
<reference evidence="5 6" key="1">
    <citation type="submission" date="2020-07" db="EMBL/GenBank/DDBJ databases">
        <title>Bradyrhizobium diversity isolated from nodules of indigenous legumes of Western Australia.</title>
        <authorList>
            <person name="Klepa M.S."/>
        </authorList>
    </citation>
    <scope>NUCLEOTIDE SEQUENCE [LARGE SCALE GENOMIC DNA]</scope>
    <source>
        <strain evidence="5 6">CNPSo 4010</strain>
    </source>
</reference>
<dbReference type="Pfam" id="PF00535">
    <property type="entry name" value="Glycos_transf_2"/>
    <property type="match status" value="1"/>
</dbReference>
<dbReference type="SUPFAM" id="SSF53448">
    <property type="entry name" value="Nucleotide-diphospho-sugar transferases"/>
    <property type="match status" value="1"/>
</dbReference>
<gene>
    <name evidence="5" type="ORF">HZZ13_19355</name>
</gene>
<dbReference type="PANTHER" id="PTHR43179:SF12">
    <property type="entry name" value="GALACTOFURANOSYLTRANSFERASE GLFT2"/>
    <property type="match status" value="1"/>
</dbReference>
<evidence type="ECO:0000313" key="5">
    <source>
        <dbReference type="EMBL" id="MBH5399928.1"/>
    </source>
</evidence>
<dbReference type="SUPFAM" id="SSF53756">
    <property type="entry name" value="UDP-Glycosyltransferase/glycogen phosphorylase"/>
    <property type="match status" value="1"/>
</dbReference>
<proteinExistence type="inferred from homology"/>
<dbReference type="Gene3D" id="3.40.50.2000">
    <property type="entry name" value="Glycogen Phosphorylase B"/>
    <property type="match status" value="1"/>
</dbReference>
<dbReference type="RefSeq" id="WP_197961140.1">
    <property type="nucleotide sequence ID" value="NZ_JACCHP010000012.1"/>
</dbReference>
<name>A0ABS0PRU9_9BRAD</name>
<organism evidence="5 6">
    <name type="scientific">Bradyrhizobium agreste</name>
    <dbReference type="NCBI Taxonomy" id="2751811"/>
    <lineage>
        <taxon>Bacteria</taxon>
        <taxon>Pseudomonadati</taxon>
        <taxon>Pseudomonadota</taxon>
        <taxon>Alphaproteobacteria</taxon>
        <taxon>Hyphomicrobiales</taxon>
        <taxon>Nitrobacteraceae</taxon>
        <taxon>Bradyrhizobium</taxon>
    </lineage>
</organism>
<keyword evidence="2" id="KW-0328">Glycosyltransferase</keyword>
<keyword evidence="6" id="KW-1185">Reference proteome</keyword>
<dbReference type="PANTHER" id="PTHR43179">
    <property type="entry name" value="RHAMNOSYLTRANSFERASE WBBL"/>
    <property type="match status" value="1"/>
</dbReference>
<dbReference type="EMBL" id="JACCHP010000012">
    <property type="protein sequence ID" value="MBH5399928.1"/>
    <property type="molecule type" value="Genomic_DNA"/>
</dbReference>
<comment type="caution">
    <text evidence="5">The sequence shown here is derived from an EMBL/GenBank/DDBJ whole genome shotgun (WGS) entry which is preliminary data.</text>
</comment>
<feature type="domain" description="Glycosyltransferase 2-like" evidence="4">
    <location>
        <begin position="128"/>
        <end position="232"/>
    </location>
</feature>
<keyword evidence="3" id="KW-0808">Transferase</keyword>